<sequence>MAACAMSLKGIRKPRGQAMERPGGSHLIVRSSSSLPCVRACSLIQCWAEPARAPYLPWRVAGDGSAAPPVGGRPCACAARSWSSSRRERAEAGQRGAGERRKTLVERRWLRA</sequence>
<dbReference type="AlphaFoldDB" id="A0A2S3I6I2"/>
<gene>
    <name evidence="1" type="ORF">PAHAL_7G141400</name>
</gene>
<name>A0A2S3I6I2_9POAL</name>
<accession>A0A2S3I6I2</accession>
<reference evidence="1" key="1">
    <citation type="submission" date="2018-04" db="EMBL/GenBank/DDBJ databases">
        <title>WGS assembly of Panicum hallii.</title>
        <authorList>
            <person name="Lovell J."/>
            <person name="Jenkins J."/>
            <person name="Lowry D."/>
            <person name="Mamidi S."/>
            <person name="Sreedasyam A."/>
            <person name="Weng X."/>
            <person name="Barry K."/>
            <person name="Bonette J."/>
            <person name="Campitelli B."/>
            <person name="Daum C."/>
            <person name="Gordon S."/>
            <person name="Gould B."/>
            <person name="Lipzen A."/>
            <person name="Macqueen A."/>
            <person name="Palacio-Mejia J."/>
            <person name="Plott C."/>
            <person name="Shakirov E."/>
            <person name="Shu S."/>
            <person name="Yoshinaga Y."/>
            <person name="Zane M."/>
            <person name="Rokhsar D."/>
            <person name="Grimwood J."/>
            <person name="Schmutz J."/>
            <person name="Juenger T."/>
        </authorList>
    </citation>
    <scope>NUCLEOTIDE SEQUENCE [LARGE SCALE GENOMIC DNA]</scope>
    <source>
        <strain evidence="1">FIL2</strain>
    </source>
</reference>
<organism evidence="1">
    <name type="scientific">Panicum hallii</name>
    <dbReference type="NCBI Taxonomy" id="206008"/>
    <lineage>
        <taxon>Eukaryota</taxon>
        <taxon>Viridiplantae</taxon>
        <taxon>Streptophyta</taxon>
        <taxon>Embryophyta</taxon>
        <taxon>Tracheophyta</taxon>
        <taxon>Spermatophyta</taxon>
        <taxon>Magnoliopsida</taxon>
        <taxon>Liliopsida</taxon>
        <taxon>Poales</taxon>
        <taxon>Poaceae</taxon>
        <taxon>PACMAD clade</taxon>
        <taxon>Panicoideae</taxon>
        <taxon>Panicodae</taxon>
        <taxon>Paniceae</taxon>
        <taxon>Panicinae</taxon>
        <taxon>Panicum</taxon>
        <taxon>Panicum sect. Panicum</taxon>
    </lineage>
</organism>
<proteinExistence type="predicted"/>
<dbReference type="EMBL" id="CM008052">
    <property type="protein sequence ID" value="PAN38029.1"/>
    <property type="molecule type" value="Genomic_DNA"/>
</dbReference>
<dbReference type="Proteomes" id="UP000243499">
    <property type="component" value="Chromosome 7"/>
</dbReference>
<dbReference type="Gramene" id="PAN38029">
    <property type="protein sequence ID" value="PAN38029"/>
    <property type="gene ID" value="PAHAL_7G141400"/>
</dbReference>
<protein>
    <submittedName>
        <fullName evidence="1">Uncharacterized protein</fullName>
    </submittedName>
</protein>
<evidence type="ECO:0000313" key="1">
    <source>
        <dbReference type="EMBL" id="PAN38029.1"/>
    </source>
</evidence>